<sequence>MRYRPRRAALLPAEAVARFFSALERFLRVEAASGFILLAATAAALLWANSPFTDSYHRLWETRLTADVSGVSLNWSLRFVVNDVLMTVFFLVVGMEIRREMHAGALSDTRVALLPLAAAAGGIIVPALLYLAIAHKSSLSSGWAIPTATDIAFAAGVLAILGRSIPAAARIFLLALAIIDDVAAVLIIALFYSDGLDTRGLLVSGVALAIIASLRMAGVGKARAYVIPGALLWAGMLIGGIHPTLAGVVLGLLTPVTPMNGASVEIAPVIRLQDLLHPWVAFAIMPLFALANAGVSFAGVTLDAPSSRTLIMSIAAGLILGKPLGIFLGTWCAVRLRLCDLPPTITWRAVWLVGCLGGIGFTMSIFIAMLAFDDEQLLAAAKVGVIGASVVAGAMGLLLGRLQTRESQT</sequence>
<comment type="catalytic activity">
    <reaction evidence="7">
        <text>Na(+)(in) + 2 H(+)(out) = Na(+)(out) + 2 H(+)(in)</text>
        <dbReference type="Rhea" id="RHEA:29251"/>
        <dbReference type="ChEBI" id="CHEBI:15378"/>
        <dbReference type="ChEBI" id="CHEBI:29101"/>
    </reaction>
</comment>
<feature type="transmembrane region" description="Helical" evidence="7">
    <location>
        <begin position="230"/>
        <end position="253"/>
    </location>
</feature>
<feature type="transmembrane region" description="Helical" evidence="7">
    <location>
        <begin position="379"/>
        <end position="399"/>
    </location>
</feature>
<evidence type="ECO:0000256" key="7">
    <source>
        <dbReference type="HAMAP-Rule" id="MF_01844"/>
    </source>
</evidence>
<feature type="transmembrane region" description="Helical" evidence="7">
    <location>
        <begin position="198"/>
        <end position="218"/>
    </location>
</feature>
<keyword evidence="2 7" id="KW-1003">Cell membrane</keyword>
<gene>
    <name evidence="7" type="primary">nhaA</name>
    <name evidence="8" type="ORF">HNQ60_000129</name>
</gene>
<feature type="transmembrane region" description="Helical" evidence="7">
    <location>
        <begin position="349"/>
        <end position="372"/>
    </location>
</feature>
<evidence type="ECO:0000313" key="9">
    <source>
        <dbReference type="Proteomes" id="UP000588068"/>
    </source>
</evidence>
<evidence type="ECO:0000256" key="1">
    <source>
        <dbReference type="ARBA" id="ARBA00004429"/>
    </source>
</evidence>
<dbReference type="AlphaFoldDB" id="A0A841HF19"/>
<keyword evidence="5 7" id="KW-0472">Membrane</keyword>
<protein>
    <recommendedName>
        <fullName evidence="7">Na(+)/H(+) antiporter NhaA</fullName>
    </recommendedName>
    <alternativeName>
        <fullName evidence="7">Sodium/proton antiporter NhaA</fullName>
    </alternativeName>
</protein>
<evidence type="ECO:0000256" key="2">
    <source>
        <dbReference type="ARBA" id="ARBA00022475"/>
    </source>
</evidence>
<dbReference type="InterPro" id="IPR004670">
    <property type="entry name" value="NhaA"/>
</dbReference>
<keyword evidence="6 7" id="KW-0739">Sodium transport</keyword>
<keyword evidence="7" id="KW-0050">Antiport</keyword>
<dbReference type="InterPro" id="IPR023171">
    <property type="entry name" value="Na/H_antiporter_dom_sf"/>
</dbReference>
<dbReference type="Pfam" id="PF06965">
    <property type="entry name" value="Na_H_antiport_1"/>
    <property type="match status" value="1"/>
</dbReference>
<feature type="transmembrane region" description="Helical" evidence="7">
    <location>
        <begin position="309"/>
        <end position="329"/>
    </location>
</feature>
<proteinExistence type="inferred from homology"/>
<keyword evidence="9" id="KW-1185">Reference proteome</keyword>
<dbReference type="Gene3D" id="1.20.1530.10">
    <property type="entry name" value="Na+/H+ antiporter like domain"/>
    <property type="match status" value="1"/>
</dbReference>
<name>A0A841HF19_9GAMM</name>
<comment type="caution">
    <text evidence="8">The sequence shown here is derived from an EMBL/GenBank/DDBJ whole genome shotgun (WGS) entry which is preliminary data.</text>
</comment>
<comment type="subcellular location">
    <subcellularLocation>
        <location evidence="1">Cell inner membrane</location>
        <topology evidence="1">Multi-pass membrane protein</topology>
    </subcellularLocation>
    <subcellularLocation>
        <location evidence="7">Cell membrane</location>
        <topology evidence="7">Multi-pass membrane protein</topology>
    </subcellularLocation>
</comment>
<keyword evidence="3 7" id="KW-0812">Transmembrane</keyword>
<feature type="transmembrane region" description="Helical" evidence="7">
    <location>
        <begin position="113"/>
        <end position="133"/>
    </location>
</feature>
<feature type="transmembrane region" description="Helical" evidence="7">
    <location>
        <begin position="139"/>
        <end position="161"/>
    </location>
</feature>
<comment type="function">
    <text evidence="7">Na(+)/H(+) antiporter that extrudes sodium in exchange for external protons.</text>
</comment>
<feature type="transmembrane region" description="Helical" evidence="7">
    <location>
        <begin position="173"/>
        <end position="192"/>
    </location>
</feature>
<evidence type="ECO:0000256" key="6">
    <source>
        <dbReference type="ARBA" id="ARBA00023201"/>
    </source>
</evidence>
<dbReference type="HAMAP" id="MF_01844">
    <property type="entry name" value="NhaA"/>
    <property type="match status" value="1"/>
</dbReference>
<dbReference type="GO" id="GO:0015385">
    <property type="term" value="F:sodium:proton antiporter activity"/>
    <property type="evidence" value="ECO:0007669"/>
    <property type="project" value="UniProtKB-UniRule"/>
</dbReference>
<reference evidence="8 9" key="1">
    <citation type="submission" date="2020-08" db="EMBL/GenBank/DDBJ databases">
        <title>Genomic Encyclopedia of Type Strains, Phase IV (KMG-IV): sequencing the most valuable type-strain genomes for metagenomic binning, comparative biology and taxonomic classification.</title>
        <authorList>
            <person name="Goeker M."/>
        </authorList>
    </citation>
    <scope>NUCLEOTIDE SEQUENCE [LARGE SCALE GENOMIC DNA]</scope>
    <source>
        <strain evidence="8 9">DSM 26723</strain>
    </source>
</reference>
<dbReference type="PANTHER" id="PTHR30341">
    <property type="entry name" value="SODIUM ION/PROTON ANTIPORTER NHAA-RELATED"/>
    <property type="match status" value="1"/>
</dbReference>
<dbReference type="Proteomes" id="UP000588068">
    <property type="component" value="Unassembled WGS sequence"/>
</dbReference>
<dbReference type="EMBL" id="JACHHZ010000001">
    <property type="protein sequence ID" value="MBB6091283.1"/>
    <property type="molecule type" value="Genomic_DNA"/>
</dbReference>
<keyword evidence="7" id="KW-0915">Sodium</keyword>
<evidence type="ECO:0000313" key="8">
    <source>
        <dbReference type="EMBL" id="MBB6091283.1"/>
    </source>
</evidence>
<feature type="transmembrane region" description="Helical" evidence="7">
    <location>
        <begin position="75"/>
        <end position="93"/>
    </location>
</feature>
<keyword evidence="4 7" id="KW-1133">Transmembrane helix</keyword>
<dbReference type="PANTHER" id="PTHR30341:SF0">
    <property type="entry name" value="NA(+)_H(+) ANTIPORTER NHAA"/>
    <property type="match status" value="1"/>
</dbReference>
<feature type="transmembrane region" description="Helical" evidence="7">
    <location>
        <begin position="279"/>
        <end position="302"/>
    </location>
</feature>
<dbReference type="RefSeq" id="WP_221303949.1">
    <property type="nucleotide sequence ID" value="NZ_JACHHZ010000001.1"/>
</dbReference>
<keyword evidence="7" id="KW-0406">Ion transport</keyword>
<accession>A0A841HF19</accession>
<organism evidence="8 9">
    <name type="scientific">Povalibacter uvarum</name>
    <dbReference type="NCBI Taxonomy" id="732238"/>
    <lineage>
        <taxon>Bacteria</taxon>
        <taxon>Pseudomonadati</taxon>
        <taxon>Pseudomonadota</taxon>
        <taxon>Gammaproteobacteria</taxon>
        <taxon>Steroidobacterales</taxon>
        <taxon>Steroidobacteraceae</taxon>
        <taxon>Povalibacter</taxon>
    </lineage>
</organism>
<keyword evidence="7" id="KW-0813">Transport</keyword>
<feature type="transmembrane region" description="Helical" evidence="7">
    <location>
        <begin position="26"/>
        <end position="48"/>
    </location>
</feature>
<dbReference type="GO" id="GO:0006885">
    <property type="term" value="P:regulation of pH"/>
    <property type="evidence" value="ECO:0007669"/>
    <property type="project" value="UniProtKB-UniRule"/>
</dbReference>
<evidence type="ECO:0000256" key="5">
    <source>
        <dbReference type="ARBA" id="ARBA00023136"/>
    </source>
</evidence>
<comment type="similarity">
    <text evidence="7">Belongs to the NhaA Na(+)/H(+) (TC 2.A.33) antiporter family.</text>
</comment>
<evidence type="ECO:0000256" key="4">
    <source>
        <dbReference type="ARBA" id="ARBA00022989"/>
    </source>
</evidence>
<dbReference type="GO" id="GO:0005886">
    <property type="term" value="C:plasma membrane"/>
    <property type="evidence" value="ECO:0007669"/>
    <property type="project" value="UniProtKB-SubCell"/>
</dbReference>
<dbReference type="NCBIfam" id="TIGR00773">
    <property type="entry name" value="NhaA"/>
    <property type="match status" value="1"/>
</dbReference>
<evidence type="ECO:0000256" key="3">
    <source>
        <dbReference type="ARBA" id="ARBA00022692"/>
    </source>
</evidence>